<keyword evidence="6" id="KW-1185">Reference proteome</keyword>
<feature type="domain" description="Carboxyltransferase" evidence="4">
    <location>
        <begin position="7"/>
        <end position="206"/>
    </location>
</feature>
<evidence type="ECO:0000313" key="6">
    <source>
        <dbReference type="Proteomes" id="UP001597525"/>
    </source>
</evidence>
<keyword evidence="1" id="KW-0547">Nucleotide-binding</keyword>
<dbReference type="Gene3D" id="2.40.100.10">
    <property type="entry name" value="Cyclophilin-like"/>
    <property type="match status" value="1"/>
</dbReference>
<dbReference type="RefSeq" id="WP_320184203.1">
    <property type="nucleotide sequence ID" value="NZ_CP138332.1"/>
</dbReference>
<dbReference type="SUPFAM" id="SSF160467">
    <property type="entry name" value="PH0987 N-terminal domain-like"/>
    <property type="match status" value="1"/>
</dbReference>
<dbReference type="PANTHER" id="PTHR34698:SF2">
    <property type="entry name" value="5-OXOPROLINASE SUBUNIT B"/>
    <property type="match status" value="1"/>
</dbReference>
<dbReference type="InterPro" id="IPR003833">
    <property type="entry name" value="CT_C_D"/>
</dbReference>
<evidence type="ECO:0000259" key="4">
    <source>
        <dbReference type="SMART" id="SM00796"/>
    </source>
</evidence>
<dbReference type="SUPFAM" id="SSF50891">
    <property type="entry name" value="Cyclophilin-like"/>
    <property type="match status" value="1"/>
</dbReference>
<comment type="caution">
    <text evidence="5">The sequence shown here is derived from an EMBL/GenBank/DDBJ whole genome shotgun (WGS) entry which is preliminary data.</text>
</comment>
<sequence>MTFYEKPLIYPLGDAALVVSFGTTVDERHNMLVRSLDLVLTQSDMFGIRECVPAYSTLTVYYDPLSLSYDTVYQFLYQLVGKLEIEERKVKEEKVIPVWYNGPDLTDVSQHTGLTIEEIIAIHTAKCYRVYMLGFVPGFPYLGGMDKRLATPRKAIPRVKIPAGSVGIAGEQTGIYPLDTPGGWQIIGQTPMVMFDMRLQDHPARVAAGDLLRFVSIEEGEFWDLKRGEDGH</sequence>
<dbReference type="SMART" id="SM00796">
    <property type="entry name" value="AHS1"/>
    <property type="match status" value="1"/>
</dbReference>
<dbReference type="Gene3D" id="3.30.1360.40">
    <property type="match status" value="1"/>
</dbReference>
<accession>A0ABW6BD32</accession>
<evidence type="ECO:0000256" key="3">
    <source>
        <dbReference type="ARBA" id="ARBA00022840"/>
    </source>
</evidence>
<dbReference type="EMBL" id="JBHUPB010000003">
    <property type="protein sequence ID" value="MFD2966414.1"/>
    <property type="molecule type" value="Genomic_DNA"/>
</dbReference>
<name>A0ABW6BD32_9SPHI</name>
<dbReference type="PANTHER" id="PTHR34698">
    <property type="entry name" value="5-OXOPROLINASE SUBUNIT B"/>
    <property type="match status" value="1"/>
</dbReference>
<dbReference type="InterPro" id="IPR010016">
    <property type="entry name" value="PxpB"/>
</dbReference>
<dbReference type="InterPro" id="IPR029000">
    <property type="entry name" value="Cyclophilin-like_dom_sf"/>
</dbReference>
<dbReference type="Pfam" id="PF02682">
    <property type="entry name" value="CT_C_D"/>
    <property type="match status" value="1"/>
</dbReference>
<organism evidence="5 6">
    <name type="scientific">Sphingobacterium bambusae</name>
    <dbReference type="NCBI Taxonomy" id="662858"/>
    <lineage>
        <taxon>Bacteria</taxon>
        <taxon>Pseudomonadati</taxon>
        <taxon>Bacteroidota</taxon>
        <taxon>Sphingobacteriia</taxon>
        <taxon>Sphingobacteriales</taxon>
        <taxon>Sphingobacteriaceae</taxon>
        <taxon>Sphingobacterium</taxon>
    </lineage>
</organism>
<dbReference type="EC" id="3.5.2.9" evidence="5"/>
<reference evidence="6" key="1">
    <citation type="journal article" date="2019" name="Int. J. Syst. Evol. Microbiol.">
        <title>The Global Catalogue of Microorganisms (GCM) 10K type strain sequencing project: providing services to taxonomists for standard genome sequencing and annotation.</title>
        <authorList>
            <consortium name="The Broad Institute Genomics Platform"/>
            <consortium name="The Broad Institute Genome Sequencing Center for Infectious Disease"/>
            <person name="Wu L."/>
            <person name="Ma J."/>
        </authorList>
    </citation>
    <scope>NUCLEOTIDE SEQUENCE [LARGE SCALE GENOMIC DNA]</scope>
    <source>
        <strain evidence="6">KCTC 22814</strain>
    </source>
</reference>
<dbReference type="Proteomes" id="UP001597525">
    <property type="component" value="Unassembled WGS sequence"/>
</dbReference>
<proteinExistence type="predicted"/>
<evidence type="ECO:0000256" key="2">
    <source>
        <dbReference type="ARBA" id="ARBA00022801"/>
    </source>
</evidence>
<evidence type="ECO:0000256" key="1">
    <source>
        <dbReference type="ARBA" id="ARBA00022741"/>
    </source>
</evidence>
<gene>
    <name evidence="5" type="primary">pxpB</name>
    <name evidence="5" type="ORF">ACFS7Y_03400</name>
</gene>
<protein>
    <submittedName>
        <fullName evidence="5">5-oxoprolinase subunit PxpB</fullName>
        <ecNumber evidence="5">3.5.2.9</ecNumber>
    </submittedName>
</protein>
<dbReference type="GO" id="GO:0017168">
    <property type="term" value="F:5-oxoprolinase (ATP-hydrolyzing) activity"/>
    <property type="evidence" value="ECO:0007669"/>
    <property type="project" value="UniProtKB-EC"/>
</dbReference>
<evidence type="ECO:0000313" key="5">
    <source>
        <dbReference type="EMBL" id="MFD2966414.1"/>
    </source>
</evidence>
<keyword evidence="2 5" id="KW-0378">Hydrolase</keyword>
<dbReference type="NCBIfam" id="TIGR00370">
    <property type="entry name" value="5-oxoprolinase subunit PxpB"/>
    <property type="match status" value="1"/>
</dbReference>
<keyword evidence="3" id="KW-0067">ATP-binding</keyword>